<evidence type="ECO:0000313" key="1">
    <source>
        <dbReference type="EMBL" id="CCA25645.1"/>
    </source>
</evidence>
<protein>
    <submittedName>
        <fullName evidence="1">AlNc14C309G10485 protein</fullName>
    </submittedName>
</protein>
<accession>F0WW38</accession>
<name>F0WW38_9STRA</name>
<dbReference type="HOGENOM" id="CLU_2692940_0_0_1"/>
<dbReference type="AlphaFoldDB" id="F0WW38"/>
<proteinExistence type="predicted"/>
<organism evidence="1">
    <name type="scientific">Albugo laibachii Nc14</name>
    <dbReference type="NCBI Taxonomy" id="890382"/>
    <lineage>
        <taxon>Eukaryota</taxon>
        <taxon>Sar</taxon>
        <taxon>Stramenopiles</taxon>
        <taxon>Oomycota</taxon>
        <taxon>Peronosporomycetes</taxon>
        <taxon>Albuginales</taxon>
        <taxon>Albuginaceae</taxon>
        <taxon>Albugo</taxon>
    </lineage>
</organism>
<reference evidence="1" key="1">
    <citation type="journal article" date="2011" name="PLoS Biol.">
        <title>Gene gain and loss during evolution of obligate parasitism in the white rust pathogen of Arabidopsis thaliana.</title>
        <authorList>
            <person name="Kemen E."/>
            <person name="Gardiner A."/>
            <person name="Schultz-Larsen T."/>
            <person name="Kemen A.C."/>
            <person name="Balmuth A.L."/>
            <person name="Robert-Seilaniantz A."/>
            <person name="Bailey K."/>
            <person name="Holub E."/>
            <person name="Studholme D.J."/>
            <person name="Maclean D."/>
            <person name="Jones J.D."/>
        </authorList>
    </citation>
    <scope>NUCLEOTIDE SEQUENCE</scope>
</reference>
<reference evidence="1" key="2">
    <citation type="submission" date="2011-02" db="EMBL/GenBank/DDBJ databases">
        <authorList>
            <person name="MacLean D."/>
        </authorList>
    </citation>
    <scope>NUCLEOTIDE SEQUENCE</scope>
</reference>
<gene>
    <name evidence="1" type="primary">AlNc14C309G10485</name>
    <name evidence="1" type="ORF">ALNC14_117890</name>
</gene>
<dbReference type="EMBL" id="FR824354">
    <property type="protein sequence ID" value="CCA25645.1"/>
    <property type="molecule type" value="Genomic_DNA"/>
</dbReference>
<sequence>MNSIMYIFNPALSTYCVPQLMHKYSGNDIASVSSYVSRFLSKFGGIKTVDYYQMAIENVNKAIQDRQVAMWWLSPPSS</sequence>